<keyword evidence="4" id="KW-1185">Reference proteome</keyword>
<accession>A0A9X2CTA6</accession>
<dbReference type="Pfam" id="PF02922">
    <property type="entry name" value="CBM_48"/>
    <property type="match status" value="1"/>
</dbReference>
<dbReference type="SUPFAM" id="SSF51445">
    <property type="entry name" value="(Trans)glycosidases"/>
    <property type="match status" value="1"/>
</dbReference>
<dbReference type="GO" id="GO:0051060">
    <property type="term" value="F:pullulanase activity"/>
    <property type="evidence" value="ECO:0007669"/>
    <property type="project" value="UniProtKB-EC"/>
</dbReference>
<dbReference type="InterPro" id="IPR011840">
    <property type="entry name" value="PulA_typeI"/>
</dbReference>
<feature type="domain" description="Glycosyl hydrolase family 13 catalytic" evidence="2">
    <location>
        <begin position="219"/>
        <end position="614"/>
    </location>
</feature>
<dbReference type="Gene3D" id="2.60.40.10">
    <property type="entry name" value="Immunoglobulins"/>
    <property type="match status" value="1"/>
</dbReference>
<keyword evidence="3" id="KW-0326">Glycosidase</keyword>
<reference evidence="3" key="1">
    <citation type="submission" date="2022-02" db="EMBL/GenBank/DDBJ databases">
        <title>Halalkalibacter sp. nov. isolated from Lonar Lake, India.</title>
        <authorList>
            <person name="Joshi A."/>
            <person name="Thite S."/>
            <person name="Lodha T."/>
        </authorList>
    </citation>
    <scope>NUCLEOTIDE SEQUENCE</scope>
    <source>
        <strain evidence="3">MEB205</strain>
    </source>
</reference>
<dbReference type="CDD" id="cd02860">
    <property type="entry name" value="E_set_Pullulanase"/>
    <property type="match status" value="1"/>
</dbReference>
<dbReference type="Pfam" id="PF00128">
    <property type="entry name" value="Alpha-amylase"/>
    <property type="match status" value="1"/>
</dbReference>
<dbReference type="RefSeq" id="WP_250096744.1">
    <property type="nucleotide sequence ID" value="NZ_JAKRYL010000011.1"/>
</dbReference>
<dbReference type="InterPro" id="IPR014756">
    <property type="entry name" value="Ig_E-set"/>
</dbReference>
<dbReference type="PANTHER" id="PTHR43002">
    <property type="entry name" value="GLYCOGEN DEBRANCHING ENZYME"/>
    <property type="match status" value="1"/>
</dbReference>
<dbReference type="InterPro" id="IPR013783">
    <property type="entry name" value="Ig-like_fold"/>
</dbReference>
<dbReference type="SMART" id="SM00642">
    <property type="entry name" value="Aamy"/>
    <property type="match status" value="1"/>
</dbReference>
<dbReference type="Gene3D" id="3.20.20.80">
    <property type="entry name" value="Glycosidases"/>
    <property type="match status" value="1"/>
</dbReference>
<dbReference type="EC" id="3.2.1.41" evidence="3"/>
<proteinExistence type="inferred from homology"/>
<dbReference type="InterPro" id="IPR013780">
    <property type="entry name" value="Glyco_hydro_b"/>
</dbReference>
<organism evidence="3 4">
    <name type="scientific">Halalkalibacter alkaliphilus</name>
    <dbReference type="NCBI Taxonomy" id="2917993"/>
    <lineage>
        <taxon>Bacteria</taxon>
        <taxon>Bacillati</taxon>
        <taxon>Bacillota</taxon>
        <taxon>Bacilli</taxon>
        <taxon>Bacillales</taxon>
        <taxon>Bacillaceae</taxon>
        <taxon>Halalkalibacter</taxon>
    </lineage>
</organism>
<dbReference type="Pfam" id="PF21653">
    <property type="entry name" value="pulA_all-beta"/>
    <property type="match status" value="1"/>
</dbReference>
<dbReference type="EMBL" id="JAKRYL010000011">
    <property type="protein sequence ID" value="MCL7747853.1"/>
    <property type="molecule type" value="Genomic_DNA"/>
</dbReference>
<dbReference type="InterPro" id="IPR004193">
    <property type="entry name" value="Glyco_hydro_13_N"/>
</dbReference>
<dbReference type="Gene3D" id="2.60.40.1180">
    <property type="entry name" value="Golgi alpha-mannosidase II"/>
    <property type="match status" value="1"/>
</dbReference>
<evidence type="ECO:0000259" key="2">
    <source>
        <dbReference type="SMART" id="SM00642"/>
    </source>
</evidence>
<dbReference type="InterPro" id="IPR006047">
    <property type="entry name" value="GH13_cat_dom"/>
</dbReference>
<comment type="similarity">
    <text evidence="1">Belongs to the glycosyl hydrolase 13 family.</text>
</comment>
<comment type="caution">
    <text evidence="3">The sequence shown here is derived from an EMBL/GenBank/DDBJ whole genome shotgun (WGS) entry which is preliminary data.</text>
</comment>
<evidence type="ECO:0000313" key="4">
    <source>
        <dbReference type="Proteomes" id="UP001139150"/>
    </source>
</evidence>
<keyword evidence="3" id="KW-0378">Hydrolase</keyword>
<sequence length="717" mass="83149">MKQKKESFVNHPIKFATLVTIDNILVTMESSIEHIEENWFISNDSGKWPLLLKGVNGQEVDLQLTEPFCFEEDNYVEFGEGRSFVQITDVVRTEAFDELFYYAGDDLGMTYTKEWTKIAIWAPIATKVNLVLFENWYDEEGERKACYRDDKGVWRVNLEGDRDGAWYLLEVCVNQSWRKVVDPYAKFLSANGQKAMIGDLTKTNPLNWPKLEPMQAKNDVIIYELHIRDFTIGRLNGITKKGQYLGMTETNTFDEKNLVTGIDYLERLGITHVELLPVQEFGSIDESNRQNPTHYNWGYDTTHFFVPEGSYASDPYNGYSRIRELKSLIASLHEKQLRVIMDVVFNHVYIWEESPLENIVPGYFFRYTGEKEMSNGTGVGNDFASERKMARKMIVDSISYWLKEFKVDGFRFDLMGILDVETMKQVTEETTKSSKDIFVLGEGWDLPTAYPTEIRAVTDQARELKEIGFFQDKFRDGIKGSTFESIQPGFISGNDFSIDEILSGVRGSIELFTNPRQAINYVEAHDNHTLWDKLKRIHPYEEGVLLEKRHRLATSIVLLSQGIPFLHAGQEWFRTKHGIENSYNQPDWVNQFDWGQRAHFEKTVNYIRGLIKIRRFHPALRMETYKLIKEHFHLLLVESDCIAYHLRNLGELDRWDDIIVIHNASLHSKRLLLPKENEWYVVVDDQAASLIPLSKIGEDCVNVSPLSTLVCVNYKTK</sequence>
<evidence type="ECO:0000313" key="3">
    <source>
        <dbReference type="EMBL" id="MCL7747853.1"/>
    </source>
</evidence>
<dbReference type="SUPFAM" id="SSF81296">
    <property type="entry name" value="E set domains"/>
    <property type="match status" value="1"/>
</dbReference>
<dbReference type="GO" id="GO:0005975">
    <property type="term" value="P:carbohydrate metabolic process"/>
    <property type="evidence" value="ECO:0007669"/>
    <property type="project" value="InterPro"/>
</dbReference>
<dbReference type="Proteomes" id="UP001139150">
    <property type="component" value="Unassembled WGS sequence"/>
</dbReference>
<dbReference type="InterPro" id="IPR049117">
    <property type="entry name" value="pulA_all-beta"/>
</dbReference>
<gene>
    <name evidence="3" type="primary">pulA</name>
    <name evidence="3" type="ORF">MF646_12045</name>
</gene>
<dbReference type="InterPro" id="IPR017853">
    <property type="entry name" value="GH"/>
</dbReference>
<name>A0A9X2CTA6_9BACI</name>
<dbReference type="AlphaFoldDB" id="A0A9X2CTA6"/>
<evidence type="ECO:0000256" key="1">
    <source>
        <dbReference type="ARBA" id="ARBA00008061"/>
    </source>
</evidence>
<dbReference type="NCBIfam" id="TIGR02104">
    <property type="entry name" value="pulA_typeI"/>
    <property type="match status" value="1"/>
</dbReference>
<protein>
    <submittedName>
        <fullName evidence="3">Type I pullulanase</fullName>
        <ecNumber evidence="3">3.2.1.41</ecNumber>
    </submittedName>
</protein>
<dbReference type="CDD" id="cd11341">
    <property type="entry name" value="AmyAc_Pullulanase_LD-like"/>
    <property type="match status" value="1"/>
</dbReference>